<organism evidence="3 4">
    <name type="scientific">Pristionchus pacificus</name>
    <name type="common">Parasitic nematode worm</name>
    <dbReference type="NCBI Taxonomy" id="54126"/>
    <lineage>
        <taxon>Eukaryota</taxon>
        <taxon>Metazoa</taxon>
        <taxon>Ecdysozoa</taxon>
        <taxon>Nematoda</taxon>
        <taxon>Chromadorea</taxon>
        <taxon>Rhabditida</taxon>
        <taxon>Rhabditina</taxon>
        <taxon>Diplogasteromorpha</taxon>
        <taxon>Diplogasteroidea</taxon>
        <taxon>Neodiplogasteridae</taxon>
        <taxon>Pristionchus</taxon>
    </lineage>
</organism>
<dbReference type="SMART" id="SM00949">
    <property type="entry name" value="PAZ"/>
    <property type="match status" value="1"/>
</dbReference>
<dbReference type="CDD" id="cd02846">
    <property type="entry name" value="PAZ_argonaute_like"/>
    <property type="match status" value="1"/>
</dbReference>
<proteinExistence type="predicted"/>
<dbReference type="Gene3D" id="2.170.260.10">
    <property type="entry name" value="paz domain"/>
    <property type="match status" value="1"/>
</dbReference>
<feature type="signal peptide" evidence="1">
    <location>
        <begin position="1"/>
        <end position="17"/>
    </location>
</feature>
<reference evidence="4" key="1">
    <citation type="journal article" date="2008" name="Nat. Genet.">
        <title>The Pristionchus pacificus genome provides a unique perspective on nematode lifestyle and parasitism.</title>
        <authorList>
            <person name="Dieterich C."/>
            <person name="Clifton S.W."/>
            <person name="Schuster L.N."/>
            <person name="Chinwalla A."/>
            <person name="Delehaunty K."/>
            <person name="Dinkelacker I."/>
            <person name="Fulton L."/>
            <person name="Fulton R."/>
            <person name="Godfrey J."/>
            <person name="Minx P."/>
            <person name="Mitreva M."/>
            <person name="Roeseler W."/>
            <person name="Tian H."/>
            <person name="Witte H."/>
            <person name="Yang S.P."/>
            <person name="Wilson R.K."/>
            <person name="Sommer R.J."/>
        </authorList>
    </citation>
    <scope>NUCLEOTIDE SEQUENCE [LARGE SCALE GENOMIC DNA]</scope>
    <source>
        <strain evidence="4">PS312</strain>
    </source>
</reference>
<evidence type="ECO:0000313" key="4">
    <source>
        <dbReference type="Proteomes" id="UP000005239"/>
    </source>
</evidence>
<dbReference type="Pfam" id="PF02170">
    <property type="entry name" value="PAZ"/>
    <property type="match status" value="1"/>
</dbReference>
<feature type="chain" id="PRO_5035908122" description="PAZ domain-containing protein" evidence="1">
    <location>
        <begin position="18"/>
        <end position="531"/>
    </location>
</feature>
<dbReference type="GO" id="GO:0003723">
    <property type="term" value="F:RNA binding"/>
    <property type="evidence" value="ECO:0007669"/>
    <property type="project" value="InterPro"/>
</dbReference>
<keyword evidence="4" id="KW-1185">Reference proteome</keyword>
<dbReference type="AlphaFoldDB" id="A0A8R1Z6V8"/>
<dbReference type="SUPFAM" id="SSF101690">
    <property type="entry name" value="PAZ domain"/>
    <property type="match status" value="1"/>
</dbReference>
<dbReference type="InterPro" id="IPR003100">
    <property type="entry name" value="PAZ_dom"/>
</dbReference>
<feature type="domain" description="PAZ" evidence="2">
    <location>
        <begin position="296"/>
        <end position="410"/>
    </location>
</feature>
<name>A0A8R1Z6V8_PRIPA</name>
<dbReference type="PROSITE" id="PS50821">
    <property type="entry name" value="PAZ"/>
    <property type="match status" value="1"/>
</dbReference>
<protein>
    <recommendedName>
        <fullName evidence="2">PAZ domain-containing protein</fullName>
    </recommendedName>
</protein>
<accession>A0A8R1Z6V8</accession>
<evidence type="ECO:0000259" key="2">
    <source>
        <dbReference type="PROSITE" id="PS50821"/>
    </source>
</evidence>
<dbReference type="InterPro" id="IPR036085">
    <property type="entry name" value="PAZ_dom_sf"/>
</dbReference>
<dbReference type="EnsemblMetazoa" id="PPA47173.1">
    <property type="protein sequence ID" value="PPA47173.1"/>
    <property type="gene ID" value="WBGene00305036"/>
</dbReference>
<gene>
    <name evidence="3" type="primary">WBGene00305036</name>
</gene>
<evidence type="ECO:0000313" key="3">
    <source>
        <dbReference type="EnsemblMetazoa" id="PPA47173.1"/>
    </source>
</evidence>
<dbReference type="PANTHER" id="PTHR22891">
    <property type="entry name" value="EUKARYOTIC TRANSLATION INITIATION FACTOR 2C"/>
    <property type="match status" value="1"/>
</dbReference>
<keyword evidence="1" id="KW-0732">Signal</keyword>
<evidence type="ECO:0000256" key="1">
    <source>
        <dbReference type="SAM" id="SignalP"/>
    </source>
</evidence>
<sequence>MSLFPLQFHALSDLISAVTVLLCRRSSIMAERTGGSGQPMPTEDEQTAAIERMKLPDRIGEPGSNGAAFGIPTTVTLNVFRLHLEKVPGKIFKFDLQFIACGKNGKDFEINNALHKSPEYLRSKKRHALVAFLRAAHESEKEYFRQQQIGDPDVNYWRHCCAFDCGNAYFTAVELPNHSGAIPEELWKASDYTQCYIPNCEGPIKWELKKAEEFRIDGEFAKSPQAQAFFTILATQNLSRSDEIDVKKDAAYSLEGETTSEHKELRKGILAASRMVGSDASIQLHSKIGMFFKPQPLLEYLRESSGKHSTMELVAFLRNPRASERLRREIFNLPLQMRHIKSQRIFECKGLAATSAIETTFPYNDRVVSIAEYFLERYQYRLQHPTLPLILERNKRGQSFHPIECLDITAERVSNQKMTPKGQEEMISKSCRAPAVLARDLETSRNIAQLDTTNKYLNAFEVKIKDGFSELPAKLLAKPHVIGMAGIKPEITDIGKIGYSKGSSFKFAGPVKLEKPIVLFIVDNAIDIASP</sequence>
<dbReference type="Proteomes" id="UP000005239">
    <property type="component" value="Unassembled WGS sequence"/>
</dbReference>
<reference evidence="3" key="2">
    <citation type="submission" date="2022-06" db="UniProtKB">
        <authorList>
            <consortium name="EnsemblMetazoa"/>
        </authorList>
    </citation>
    <scope>IDENTIFICATION</scope>
    <source>
        <strain evidence="3">PS312</strain>
    </source>
</reference>